<gene>
    <name evidence="2" type="ORF">IHQ68_00290</name>
</gene>
<reference evidence="2" key="1">
    <citation type="submission" date="2020-10" db="EMBL/GenBank/DDBJ databases">
        <authorList>
            <person name="Abbas A."/>
            <person name="Razzaq R."/>
            <person name="Waqas M."/>
            <person name="Abbas N."/>
            <person name="Nielsen T.K."/>
            <person name="Hansen L.H."/>
            <person name="Hussain S."/>
            <person name="Shahid M."/>
        </authorList>
    </citation>
    <scope>NUCLEOTIDE SEQUENCE</scope>
    <source>
        <strain evidence="2">S14</strain>
    </source>
</reference>
<evidence type="ECO:0000313" key="2">
    <source>
        <dbReference type="EMBL" id="MDR4305065.1"/>
    </source>
</evidence>
<comment type="caution">
    <text evidence="2">The sequence shown here is derived from an EMBL/GenBank/DDBJ whole genome shotgun (WGS) entry which is preliminary data.</text>
</comment>
<name>A0ABU1DAI1_9HYPH</name>
<dbReference type="Proteomes" id="UP001181622">
    <property type="component" value="Unassembled WGS sequence"/>
</dbReference>
<sequence>MRTLTDFLADLPGIMPLKTRKLVLEGGILSKSERADIYMRQSNWIDVVLEVGPDAATAILLAYKDGRLPMKKGCAPTGAPRAEIYLAESAMLREQLAERRRKERAAEDPSLIVEKDLSDHRLLDRVFIANIGKGSGSMELAGITVHKRVTGYKSNSGKNTGWHVSFDWVGSDGQRRHSEVVPTEAGNRRNDPDRNWGLPE</sequence>
<dbReference type="EMBL" id="JADBEO010000001">
    <property type="protein sequence ID" value="MDR4305065.1"/>
    <property type="molecule type" value="Genomic_DNA"/>
</dbReference>
<accession>A0ABU1DAI1</accession>
<keyword evidence="3" id="KW-1185">Reference proteome</keyword>
<dbReference type="RefSeq" id="WP_309388118.1">
    <property type="nucleotide sequence ID" value="NZ_JADBEO010000001.1"/>
</dbReference>
<feature type="region of interest" description="Disordered" evidence="1">
    <location>
        <begin position="173"/>
        <end position="200"/>
    </location>
</feature>
<proteinExistence type="predicted"/>
<evidence type="ECO:0000313" key="3">
    <source>
        <dbReference type="Proteomes" id="UP001181622"/>
    </source>
</evidence>
<organism evidence="2 3">
    <name type="scientific">Chelatococcus sambhunathii</name>
    <dbReference type="NCBI Taxonomy" id="363953"/>
    <lineage>
        <taxon>Bacteria</taxon>
        <taxon>Pseudomonadati</taxon>
        <taxon>Pseudomonadota</taxon>
        <taxon>Alphaproteobacteria</taxon>
        <taxon>Hyphomicrobiales</taxon>
        <taxon>Chelatococcaceae</taxon>
        <taxon>Chelatococcus</taxon>
    </lineage>
</organism>
<protein>
    <submittedName>
        <fullName evidence="2">Uncharacterized protein</fullName>
    </submittedName>
</protein>
<evidence type="ECO:0000256" key="1">
    <source>
        <dbReference type="SAM" id="MobiDB-lite"/>
    </source>
</evidence>